<dbReference type="RefSeq" id="WP_078993600.1">
    <property type="nucleotide sequence ID" value="NZ_MSTN01000003.1"/>
</dbReference>
<feature type="transmembrane region" description="Helical" evidence="8">
    <location>
        <begin position="39"/>
        <end position="57"/>
    </location>
</feature>
<gene>
    <name evidence="10" type="ORF">BVF97_07810</name>
</gene>
<keyword evidence="5 8" id="KW-1133">Transmembrane helix</keyword>
<evidence type="ECO:0000256" key="4">
    <source>
        <dbReference type="ARBA" id="ARBA00022741"/>
    </source>
</evidence>
<keyword evidence="4" id="KW-0547">Nucleotide-binding</keyword>
<evidence type="ECO:0000256" key="8">
    <source>
        <dbReference type="SAM" id="Phobius"/>
    </source>
</evidence>
<evidence type="ECO:0000313" key="10">
    <source>
        <dbReference type="EMBL" id="OPD53366.1"/>
    </source>
</evidence>
<keyword evidence="6" id="KW-0051">Antiviral defense</keyword>
<protein>
    <recommendedName>
        <fullName evidence="9">Pycsar effector protein domain-containing protein</fullName>
    </recommendedName>
</protein>
<feature type="transmembrane region" description="Helical" evidence="8">
    <location>
        <begin position="69"/>
        <end position="92"/>
    </location>
</feature>
<evidence type="ECO:0000259" key="9">
    <source>
        <dbReference type="Pfam" id="PF18967"/>
    </source>
</evidence>
<dbReference type="Proteomes" id="UP000190187">
    <property type="component" value="Unassembled WGS sequence"/>
</dbReference>
<dbReference type="AlphaFoldDB" id="A0ABD6RA77"/>
<feature type="domain" description="Pycsar effector protein" evidence="9">
    <location>
        <begin position="22"/>
        <end position="166"/>
    </location>
</feature>
<feature type="transmembrane region" description="Helical" evidence="8">
    <location>
        <begin position="146"/>
        <end position="167"/>
    </location>
</feature>
<dbReference type="Pfam" id="PF18967">
    <property type="entry name" value="PycTM"/>
    <property type="match status" value="1"/>
</dbReference>
<evidence type="ECO:0000256" key="5">
    <source>
        <dbReference type="ARBA" id="ARBA00022989"/>
    </source>
</evidence>
<comment type="caution">
    <text evidence="10">The sequence shown here is derived from an EMBL/GenBank/DDBJ whole genome shotgun (WGS) entry which is preliminary data.</text>
</comment>
<name>A0ABD6RA77_BACTU</name>
<evidence type="ECO:0000256" key="2">
    <source>
        <dbReference type="ARBA" id="ARBA00022475"/>
    </source>
</evidence>
<dbReference type="EMBL" id="MSTN01000003">
    <property type="protein sequence ID" value="OPD53366.1"/>
    <property type="molecule type" value="Genomic_DNA"/>
</dbReference>
<evidence type="ECO:0000256" key="1">
    <source>
        <dbReference type="ARBA" id="ARBA00004236"/>
    </source>
</evidence>
<sequence length="175" mass="20002">MSQQDQDSYEVGTCDVVLDTAKTIYSEESERFKQAEAKTNITLAFIGVLFGAYLTYLGSFKPVMKDVPYLVYTSLFKLVVFGCFTTSIIYFLRSVRTGEYDQVNIDNIVTKDFSKKKETDSKLAIAATYADAVRLNKDKLESKMKLYSTGLNFMSWGFVIFAIHFIIEEVIRYVK</sequence>
<keyword evidence="2" id="KW-1003">Cell membrane</keyword>
<keyword evidence="7 8" id="KW-0472">Membrane</keyword>
<proteinExistence type="predicted"/>
<evidence type="ECO:0000313" key="11">
    <source>
        <dbReference type="Proteomes" id="UP000190187"/>
    </source>
</evidence>
<reference evidence="10 11" key="1">
    <citation type="submission" date="2017-01" db="EMBL/GenBank/DDBJ databases">
        <title>Draft Genome Sequence of Bacillus thuringiensis DNG9.</title>
        <authorList>
            <person name="Rosana A.R."/>
            <person name="Daas M.S."/>
            <person name="Acedo J.Z."/>
            <person name="Case R.J."/>
            <person name="Vederas J.C."/>
            <person name="Nateche F."/>
            <person name="Kebbouche-Gana S."/>
        </authorList>
    </citation>
    <scope>NUCLEOTIDE SEQUENCE [LARGE SCALE GENOMIC DNA]</scope>
    <source>
        <strain evidence="10 11">DNG9</strain>
    </source>
</reference>
<organism evidence="10 11">
    <name type="scientific">Bacillus thuringiensis</name>
    <dbReference type="NCBI Taxonomy" id="1428"/>
    <lineage>
        <taxon>Bacteria</taxon>
        <taxon>Bacillati</taxon>
        <taxon>Bacillota</taxon>
        <taxon>Bacilli</taxon>
        <taxon>Bacillales</taxon>
        <taxon>Bacillaceae</taxon>
        <taxon>Bacillus</taxon>
        <taxon>Bacillus cereus group</taxon>
    </lineage>
</organism>
<evidence type="ECO:0000256" key="7">
    <source>
        <dbReference type="ARBA" id="ARBA00023136"/>
    </source>
</evidence>
<dbReference type="InterPro" id="IPR043760">
    <property type="entry name" value="PycTM_dom"/>
</dbReference>
<evidence type="ECO:0000256" key="6">
    <source>
        <dbReference type="ARBA" id="ARBA00023118"/>
    </source>
</evidence>
<keyword evidence="3 8" id="KW-0812">Transmembrane</keyword>
<accession>A0ABD6RA77</accession>
<comment type="subcellular location">
    <subcellularLocation>
        <location evidence="1">Cell membrane</location>
    </subcellularLocation>
</comment>
<evidence type="ECO:0000256" key="3">
    <source>
        <dbReference type="ARBA" id="ARBA00022692"/>
    </source>
</evidence>